<dbReference type="EMBL" id="DABUHV010000022">
    <property type="protein sequence ID" value="HAN4355185.1"/>
    <property type="molecule type" value="Genomic_DNA"/>
</dbReference>
<accession>A0A1D7QAB0</accession>
<evidence type="ECO:0000256" key="1">
    <source>
        <dbReference type="SAM" id="Coils"/>
    </source>
</evidence>
<feature type="coiled-coil region" evidence="1">
    <location>
        <begin position="4"/>
        <end position="31"/>
    </location>
</feature>
<proteinExistence type="predicted"/>
<dbReference type="AlphaFoldDB" id="A0A1D7QAB0"/>
<keyword evidence="1" id="KW-0175">Coiled coil</keyword>
<comment type="caution">
    <text evidence="3">The sequence shown here is derived from an EMBL/GenBank/DDBJ whole genome shotgun (WGS) entry which is preliminary data.</text>
</comment>
<organism evidence="3 4">
    <name type="scientific">Escherichia coli</name>
    <dbReference type="NCBI Taxonomy" id="562"/>
    <lineage>
        <taxon>Bacteria</taxon>
        <taxon>Pseudomonadati</taxon>
        <taxon>Pseudomonadota</taxon>
        <taxon>Gammaproteobacteria</taxon>
        <taxon>Enterobacterales</taxon>
        <taxon>Enterobacteriaceae</taxon>
        <taxon>Escherichia</taxon>
    </lineage>
</organism>
<evidence type="ECO:0000313" key="4">
    <source>
        <dbReference type="Proteomes" id="UP000517067"/>
    </source>
</evidence>
<dbReference type="RefSeq" id="WP_001142394.1">
    <property type="nucleotide sequence ID" value="NZ_AP018576.1"/>
</dbReference>
<dbReference type="EMBL" id="JABUPU010000019">
    <property type="protein sequence ID" value="NYP86461.1"/>
    <property type="molecule type" value="Genomic_DNA"/>
</dbReference>
<dbReference type="Proteomes" id="UP000859822">
    <property type="component" value="Unassembled WGS sequence"/>
</dbReference>
<protein>
    <submittedName>
        <fullName evidence="3">Antitoxin PHD</fullName>
    </submittedName>
</protein>
<evidence type="ECO:0000313" key="3">
    <source>
        <dbReference type="EMBL" id="NYP86461.1"/>
    </source>
</evidence>
<name>A0A1D7QAB0_ECOLX</name>
<gene>
    <name evidence="3" type="ORF">G4A47_14775</name>
    <name evidence="2" type="ORF">IFC14_003669</name>
</gene>
<reference evidence="3 4" key="2">
    <citation type="journal article" date="2020" name="J. Appl. Microbiol.">
        <title>Genetic characterization of Shigatoxigenic and enteropathogenic Escherichia coli O80:H2 from diarrheic and septicemic calves and relatedness to human Shigatoxigenic E. coli O80:H2.</title>
        <authorList>
            <person name="Habets A."/>
            <person name="Crombe F."/>
            <person name="Nakamura K."/>
            <person name="Guerin V."/>
            <person name="De Rauw K."/>
            <person name="Pierard D."/>
            <person name="Saulmont M."/>
            <person name="Hayashi T."/>
            <person name="Mainil J.G."/>
            <person name="Thiry D."/>
        </authorList>
    </citation>
    <scope>NUCLEOTIDE SEQUENCE [LARGE SCALE GENOMIC DNA]</scope>
    <source>
        <strain evidence="3 4">EH3307</strain>
    </source>
</reference>
<sequence>MPTKAELQVRVDELEKENASLKKMLSRAERELSGKLLPEELPPADIPDRVSWWMKYFRAPWEAFWCYDHRRWCDELDSNFPYFAEGNTCPQCRG</sequence>
<dbReference type="Proteomes" id="UP000517067">
    <property type="component" value="Unassembled WGS sequence"/>
</dbReference>
<reference evidence="2" key="3">
    <citation type="submission" date="2020-09" db="EMBL/GenBank/DDBJ databases">
        <authorList>
            <consortium name="NCBI Pathogen Detection Project"/>
        </authorList>
    </citation>
    <scope>NUCLEOTIDE SEQUENCE</scope>
    <source>
        <strain evidence="2">489-16</strain>
    </source>
</reference>
<reference evidence="2" key="1">
    <citation type="journal article" date="2018" name="Genome Biol.">
        <title>SKESA: strategic k-mer extension for scrupulous assemblies.</title>
        <authorList>
            <person name="Souvorov A."/>
            <person name="Agarwala R."/>
            <person name="Lipman D.J."/>
        </authorList>
    </citation>
    <scope>NUCLEOTIDE SEQUENCE</scope>
    <source>
        <strain evidence="2">489-16</strain>
    </source>
</reference>
<evidence type="ECO:0000313" key="2">
    <source>
        <dbReference type="EMBL" id="HAN4355185.1"/>
    </source>
</evidence>